<dbReference type="EMBL" id="GGFM01012362">
    <property type="protein sequence ID" value="MBW33113.1"/>
    <property type="molecule type" value="Transcribed_RNA"/>
</dbReference>
<sequence>MRCTLTCSFKILPTSVLAILGLISNKPSNTFHFLHTSLTFPDTHLPHTRSSKRVQKCCRHMMGVSVCVC</sequence>
<evidence type="ECO:0000313" key="2">
    <source>
        <dbReference type="EMBL" id="MBW33113.1"/>
    </source>
</evidence>
<organism evidence="2">
    <name type="scientific">Anopheles braziliensis</name>
    <dbReference type="NCBI Taxonomy" id="58242"/>
    <lineage>
        <taxon>Eukaryota</taxon>
        <taxon>Metazoa</taxon>
        <taxon>Ecdysozoa</taxon>
        <taxon>Arthropoda</taxon>
        <taxon>Hexapoda</taxon>
        <taxon>Insecta</taxon>
        <taxon>Pterygota</taxon>
        <taxon>Neoptera</taxon>
        <taxon>Endopterygota</taxon>
        <taxon>Diptera</taxon>
        <taxon>Nematocera</taxon>
        <taxon>Culicoidea</taxon>
        <taxon>Culicidae</taxon>
        <taxon>Anophelinae</taxon>
        <taxon>Anopheles</taxon>
    </lineage>
</organism>
<name>A0A2M3ZX38_9DIPT</name>
<protein>
    <submittedName>
        <fullName evidence="2">Putative secreted peptide</fullName>
    </submittedName>
</protein>
<keyword evidence="1" id="KW-0732">Signal</keyword>
<reference evidence="2" key="1">
    <citation type="submission" date="2018-01" db="EMBL/GenBank/DDBJ databases">
        <title>An insight into the sialome of Amazonian anophelines.</title>
        <authorList>
            <person name="Ribeiro J.M."/>
            <person name="Scarpassa V."/>
            <person name="Calvo E."/>
        </authorList>
    </citation>
    <scope>NUCLEOTIDE SEQUENCE</scope>
    <source>
        <tissue evidence="2">Salivary glands</tissue>
    </source>
</reference>
<feature type="chain" id="PRO_5014785630" evidence="1">
    <location>
        <begin position="19"/>
        <end position="69"/>
    </location>
</feature>
<accession>A0A2M3ZX38</accession>
<proteinExistence type="predicted"/>
<feature type="signal peptide" evidence="1">
    <location>
        <begin position="1"/>
        <end position="18"/>
    </location>
</feature>
<evidence type="ECO:0000256" key="1">
    <source>
        <dbReference type="SAM" id="SignalP"/>
    </source>
</evidence>
<dbReference type="AlphaFoldDB" id="A0A2M3ZX38"/>